<feature type="compositionally biased region" description="Basic residues" evidence="1">
    <location>
        <begin position="210"/>
        <end position="220"/>
    </location>
</feature>
<gene>
    <name evidence="2" type="ORF">AVDCRST_MAG68-5023</name>
</gene>
<name>A0A6J4MV87_9BACT</name>
<organism evidence="2">
    <name type="scientific">uncultured Gemmatimonadota bacterium</name>
    <dbReference type="NCBI Taxonomy" id="203437"/>
    <lineage>
        <taxon>Bacteria</taxon>
        <taxon>Pseudomonadati</taxon>
        <taxon>Gemmatimonadota</taxon>
        <taxon>environmental samples</taxon>
    </lineage>
</organism>
<evidence type="ECO:0000313" key="2">
    <source>
        <dbReference type="EMBL" id="CAA9367655.1"/>
    </source>
</evidence>
<evidence type="ECO:0000256" key="1">
    <source>
        <dbReference type="SAM" id="MobiDB-lite"/>
    </source>
</evidence>
<accession>A0A6J4MV87</accession>
<protein>
    <submittedName>
        <fullName evidence="2">Uncharacterized protein</fullName>
    </submittedName>
</protein>
<dbReference type="EMBL" id="CADCTW010000229">
    <property type="protein sequence ID" value="CAA9367655.1"/>
    <property type="molecule type" value="Genomic_DNA"/>
</dbReference>
<proteinExistence type="predicted"/>
<feature type="compositionally biased region" description="Basic and acidic residues" evidence="1">
    <location>
        <begin position="222"/>
        <end position="246"/>
    </location>
</feature>
<sequence length="378" mass="41328">ERNAKRRRGGAPDGRRRGPGPGPGRHPGHPGGADGQRHPGRERSHAQGAGALQGVPLRGGGGAPVPDHPALRRLRRLPAGGAQHGRHHRRPQGRRRPRRQHGRAHPLPGHRGRHLPDRGPVAGRGGEGRLHPAARRRAGPRQHGPAGHPAQPAGTGHPRRNGRGGGRRDVLRQLHHPGPRRAAAAGGDGVGLVRHLPELRADGERPVRLQVHRRRRRGRGHQLADARDAGGGRRLRDPRQLGERRHGPLHAAGDGARGRPPRHPAGAARGRRRAGHPRRRRRRDRRRRSLRLLELPGRRGRGAHHHPHLQRVRHDAGGGADGERPLPGDLQQRRRPGRHQLAPGGHPPLGGRVHHPRQRPGRRRHGSLHGAPGVRQQI</sequence>
<feature type="compositionally biased region" description="Basic and acidic residues" evidence="1">
    <location>
        <begin position="35"/>
        <end position="45"/>
    </location>
</feature>
<feature type="compositionally biased region" description="Gly residues" evidence="1">
    <location>
        <begin position="23"/>
        <end position="34"/>
    </location>
</feature>
<feature type="compositionally biased region" description="Basic residues" evidence="1">
    <location>
        <begin position="298"/>
        <end position="311"/>
    </location>
</feature>
<feature type="non-terminal residue" evidence="2">
    <location>
        <position position="378"/>
    </location>
</feature>
<feature type="region of interest" description="Disordered" evidence="1">
    <location>
        <begin position="1"/>
        <end position="172"/>
    </location>
</feature>
<dbReference type="AlphaFoldDB" id="A0A6J4MV87"/>
<feature type="compositionally biased region" description="Basic residues" evidence="1">
    <location>
        <begin position="269"/>
        <end position="290"/>
    </location>
</feature>
<feature type="region of interest" description="Disordered" evidence="1">
    <location>
        <begin position="203"/>
        <end position="378"/>
    </location>
</feature>
<feature type="compositionally biased region" description="Basic residues" evidence="1">
    <location>
        <begin position="84"/>
        <end position="113"/>
    </location>
</feature>
<feature type="compositionally biased region" description="Basic residues" evidence="1">
    <location>
        <begin position="352"/>
        <end position="367"/>
    </location>
</feature>
<feature type="compositionally biased region" description="Basic and acidic residues" evidence="1">
    <location>
        <begin position="312"/>
        <end position="326"/>
    </location>
</feature>
<reference evidence="2" key="1">
    <citation type="submission" date="2020-02" db="EMBL/GenBank/DDBJ databases">
        <authorList>
            <person name="Meier V. D."/>
        </authorList>
    </citation>
    <scope>NUCLEOTIDE SEQUENCE</scope>
    <source>
        <strain evidence="2">AVDCRST_MAG68</strain>
    </source>
</reference>
<feature type="non-terminal residue" evidence="2">
    <location>
        <position position="1"/>
    </location>
</feature>